<dbReference type="GO" id="GO:0016020">
    <property type="term" value="C:membrane"/>
    <property type="evidence" value="ECO:0007669"/>
    <property type="project" value="TreeGrafter"/>
</dbReference>
<protein>
    <submittedName>
        <fullName evidence="4">Short-chain dehydrogenase/reductase</fullName>
    </submittedName>
</protein>
<dbReference type="InterPro" id="IPR002347">
    <property type="entry name" value="SDR_fam"/>
</dbReference>
<dbReference type="InterPro" id="IPR057326">
    <property type="entry name" value="KR_dom"/>
</dbReference>
<keyword evidence="2" id="KW-0560">Oxidoreductase</keyword>
<evidence type="ECO:0000259" key="3">
    <source>
        <dbReference type="SMART" id="SM00822"/>
    </source>
</evidence>
<dbReference type="SMART" id="SM00822">
    <property type="entry name" value="PKS_KR"/>
    <property type="match status" value="1"/>
</dbReference>
<dbReference type="SUPFAM" id="SSF51735">
    <property type="entry name" value="NAD(P)-binding Rossmann-fold domains"/>
    <property type="match status" value="1"/>
</dbReference>
<comment type="caution">
    <text evidence="4">The sequence shown here is derived from an EMBL/GenBank/DDBJ whole genome shotgun (WGS) entry which is preliminary data.</text>
</comment>
<dbReference type="PRINTS" id="PR00081">
    <property type="entry name" value="GDHRDH"/>
</dbReference>
<dbReference type="Gene3D" id="3.40.50.720">
    <property type="entry name" value="NAD(P)-binding Rossmann-like Domain"/>
    <property type="match status" value="1"/>
</dbReference>
<dbReference type="InterPro" id="IPR020904">
    <property type="entry name" value="Sc_DH/Rdtase_CS"/>
</dbReference>
<dbReference type="Proteomes" id="UP001185863">
    <property type="component" value="Unassembled WGS sequence"/>
</dbReference>
<evidence type="ECO:0000313" key="5">
    <source>
        <dbReference type="Proteomes" id="UP001185863"/>
    </source>
</evidence>
<dbReference type="EMBL" id="JAWLUP010000021">
    <property type="protein sequence ID" value="MDV7265161.1"/>
    <property type="molecule type" value="Genomic_DNA"/>
</dbReference>
<proteinExistence type="inferred from homology"/>
<organism evidence="4 5">
    <name type="scientific">Rhodococcus oxybenzonivorans</name>
    <dbReference type="NCBI Taxonomy" id="1990687"/>
    <lineage>
        <taxon>Bacteria</taxon>
        <taxon>Bacillati</taxon>
        <taxon>Actinomycetota</taxon>
        <taxon>Actinomycetes</taxon>
        <taxon>Mycobacteriales</taxon>
        <taxon>Nocardiaceae</taxon>
        <taxon>Rhodococcus</taxon>
    </lineage>
</organism>
<dbReference type="PANTHER" id="PTHR44196">
    <property type="entry name" value="DEHYDROGENASE/REDUCTASE SDR FAMILY MEMBER 7B"/>
    <property type="match status" value="1"/>
</dbReference>
<dbReference type="AlphaFoldDB" id="A0AAE5A654"/>
<comment type="similarity">
    <text evidence="1">Belongs to the short-chain dehydrogenases/reductases (SDR) family.</text>
</comment>
<name>A0AAE5A654_9NOCA</name>
<dbReference type="PROSITE" id="PS00061">
    <property type="entry name" value="ADH_SHORT"/>
    <property type="match status" value="1"/>
</dbReference>
<evidence type="ECO:0000256" key="1">
    <source>
        <dbReference type="ARBA" id="ARBA00006484"/>
    </source>
</evidence>
<evidence type="ECO:0000313" key="4">
    <source>
        <dbReference type="EMBL" id="MDV7265161.1"/>
    </source>
</evidence>
<dbReference type="Pfam" id="PF00106">
    <property type="entry name" value="adh_short"/>
    <property type="match status" value="1"/>
</dbReference>
<dbReference type="GO" id="GO:0016491">
    <property type="term" value="F:oxidoreductase activity"/>
    <property type="evidence" value="ECO:0007669"/>
    <property type="project" value="UniProtKB-KW"/>
</dbReference>
<dbReference type="CDD" id="cd05233">
    <property type="entry name" value="SDR_c"/>
    <property type="match status" value="1"/>
</dbReference>
<dbReference type="PANTHER" id="PTHR44196:SF1">
    <property type="entry name" value="DEHYDROGENASE_REDUCTASE SDR FAMILY MEMBER 7B"/>
    <property type="match status" value="1"/>
</dbReference>
<feature type="domain" description="Ketoreductase" evidence="3">
    <location>
        <begin position="7"/>
        <end position="190"/>
    </location>
</feature>
<dbReference type="NCBIfam" id="NF004526">
    <property type="entry name" value="PRK05872.1"/>
    <property type="match status" value="1"/>
</dbReference>
<dbReference type="InterPro" id="IPR036291">
    <property type="entry name" value="NAD(P)-bd_dom_sf"/>
</dbReference>
<evidence type="ECO:0000256" key="2">
    <source>
        <dbReference type="ARBA" id="ARBA00023002"/>
    </source>
</evidence>
<sequence>MTSVAGKVVLITGGASGIGLETGRRLAGLGAHVVLVDRTEVPAPVVASLDTSRNGRHLSIGADVTDTESLERAVSTVLAEYGCLDVVVANAGIAEAGTVAISDVETLARIVDVNLIGVIRTVHATLSAVTAQRGFFLLVSSAAALKNVPGQSAYAAAKTGVEAFGGGLRLEVAHKGVGVGVAHPAFVRTPMFDSQHSIDAVRAGIEKLPWPFDVVTELGDCADAFVDAIVKRRRKVYVPGALRAVDTVRGIFTGRLWDAILRPKVKKTVPALERGILESRASGTLPRQ</sequence>
<accession>A0AAE5A654</accession>
<gene>
    <name evidence="4" type="ORF">R4315_11470</name>
</gene>
<dbReference type="RefSeq" id="WP_317745745.1">
    <property type="nucleotide sequence ID" value="NZ_JAWLUP010000021.1"/>
</dbReference>
<reference evidence="4" key="1">
    <citation type="submission" date="2023-10" db="EMBL/GenBank/DDBJ databases">
        <title>Development of a sustainable strategy for remediation of hydrocarbon-contaminated territories based on the waste exchange concept.</title>
        <authorList>
            <person name="Krivoruchko A."/>
        </authorList>
    </citation>
    <scope>NUCLEOTIDE SEQUENCE</scope>
    <source>
        <strain evidence="4">IEGM 68</strain>
    </source>
</reference>